<dbReference type="PANTHER" id="PTHR21054:SF2">
    <property type="entry name" value="MIP04191P"/>
    <property type="match status" value="1"/>
</dbReference>
<dbReference type="PROSITE" id="PS51752">
    <property type="entry name" value="JACALIN_LECTIN"/>
    <property type="match status" value="1"/>
</dbReference>
<dbReference type="InterPro" id="IPR053002">
    <property type="entry name" value="Metalloproteinase_M10B"/>
</dbReference>
<dbReference type="EMBL" id="AE016817">
    <property type="protein sequence ID" value="AAS51682.2"/>
    <property type="molecule type" value="Genomic_DNA"/>
</dbReference>
<sequence>MASIELFNLVDGYEVYSPALVIHGRCRSEKASSIQVHHPELPFLTYQVHCQTFKALVHLVPGANVLTFTTDENEHITVTCTYAPQAEAPPIHLCILVAKDSPMVFDSPAVQRQREGGCGMDLAIKKLRCGARLMQAFTNEQMLRNGFGHRCFQFAEEVTTDTLFREPKERRTIKIHIVRSKLSTAEIRDPNLAQQNPNGSNTGGLFNVALEALQEYGGPFGDSSQPVQAAVIFMDTHWDPQAKLITAHAALGGGAGHIRLAIFGSHGLYSWPPSLELVPYYMSDPTPSSIMEVANDCNECGTHWECLTVTLGAFMHEIGHLLGCPHQEHGVMLRDYVTLNRSFMTMEGYSSRTNSCGAPAPIRPAEECTWHRLDLLRFLYHPSFANPTNYSDPSFKGVGVLSNFPFPRPTLYPCGNRQAVVSAQGGIYCIELISGDLARAHIEYLPLSLGGQGPQTDVLLSLDDLRARIPQQHLVDCKGIFKVAVHAVNSESAEFDDFPSKIYAQEISMAPYGYPALVTGIKGTMLGNPEGGGDAGIISIFPREVEAVRVYHGYALDGIRFYFRSPQQINDDAAGSHDYFRKLKNSLKGPSRNRSASALFGRETNNYSDFVLSPDESLLGFNVRSGCWIDAVQIITSQGRTSPLFGNTSGGGLGTLVPPTGYEVLALHGRVGQWVDAMGIIYGNGG</sequence>
<evidence type="ECO:0000259" key="1">
    <source>
        <dbReference type="PROSITE" id="PS51752"/>
    </source>
</evidence>
<keyword evidence="3" id="KW-1185">Reference proteome</keyword>
<proteinExistence type="predicted"/>
<dbReference type="InParanoid" id="Q75B15"/>
<dbReference type="CDD" id="cd09613">
    <property type="entry name" value="Jacalin_metallopeptidase_like"/>
    <property type="match status" value="1"/>
</dbReference>
<dbReference type="eggNOG" id="KOG4525">
    <property type="taxonomic scope" value="Eukaryota"/>
</dbReference>
<name>Q75B15_EREGS</name>
<accession>Q75B15</accession>
<dbReference type="Pfam" id="PF12044">
    <property type="entry name" value="Metallopep"/>
    <property type="match status" value="1"/>
</dbReference>
<dbReference type="Gene3D" id="2.100.10.30">
    <property type="entry name" value="Jacalin-like lectin domain"/>
    <property type="match status" value="1"/>
</dbReference>
<dbReference type="InterPro" id="IPR033862">
    <property type="entry name" value="Jacalin-like_metallopeptidase"/>
</dbReference>
<feature type="domain" description="Jacalin-type lectin" evidence="1">
    <location>
        <begin position="520"/>
        <end position="684"/>
    </location>
</feature>
<dbReference type="PANTHER" id="PTHR21054">
    <property type="entry name" value="ZINC METALLOPROTEINASE-RELATED"/>
    <property type="match status" value="1"/>
</dbReference>
<dbReference type="RefSeq" id="NP_983858.2">
    <property type="nucleotide sequence ID" value="NM_209211.2"/>
</dbReference>
<dbReference type="Proteomes" id="UP000000591">
    <property type="component" value="Chromosome IV"/>
</dbReference>
<dbReference type="GeneID" id="4619993"/>
<gene>
    <name evidence="2" type="ORF">AGOS_ADL238W</name>
</gene>
<dbReference type="AlphaFoldDB" id="Q75B15"/>
<dbReference type="OrthoDB" id="74460at2759"/>
<dbReference type="InterPro" id="IPR001229">
    <property type="entry name" value="Jacalin-like_lectin_dom"/>
</dbReference>
<dbReference type="InterPro" id="IPR036404">
    <property type="entry name" value="Jacalin-like_lectin_dom_sf"/>
</dbReference>
<dbReference type="KEGG" id="ago:AGOS_ADL238W"/>
<evidence type="ECO:0000313" key="2">
    <source>
        <dbReference type="EMBL" id="AAS51682.2"/>
    </source>
</evidence>
<reference evidence="2 3" key="1">
    <citation type="journal article" date="2004" name="Science">
        <title>The Ashbya gossypii genome as a tool for mapping the ancient Saccharomyces cerevisiae genome.</title>
        <authorList>
            <person name="Dietrich F.S."/>
            <person name="Voegeli S."/>
            <person name="Brachat S."/>
            <person name="Lerch A."/>
            <person name="Gates K."/>
            <person name="Steiner S."/>
            <person name="Mohr C."/>
            <person name="Pohlmann R."/>
            <person name="Luedi P."/>
            <person name="Choi S."/>
            <person name="Wing R.A."/>
            <person name="Flavier A."/>
            <person name="Gaffney T.D."/>
            <person name="Philippsen P."/>
        </authorList>
    </citation>
    <scope>NUCLEOTIDE SEQUENCE [LARGE SCALE GENOMIC DNA]</scope>
    <source>
        <strain evidence="3">ATCC 10895 / CBS 109.51 / FGSC 9923 / NRRL Y-1056</strain>
    </source>
</reference>
<dbReference type="Pfam" id="PF01419">
    <property type="entry name" value="Jacalin"/>
    <property type="match status" value="1"/>
</dbReference>
<reference evidence="3" key="2">
    <citation type="journal article" date="2013" name="G3 (Bethesda)">
        <title>Genomes of Ashbya fungi isolated from insects reveal four mating-type loci, numerous translocations, lack of transposons, and distinct gene duplications.</title>
        <authorList>
            <person name="Dietrich F.S."/>
            <person name="Voegeli S."/>
            <person name="Kuo S."/>
            <person name="Philippsen P."/>
        </authorList>
    </citation>
    <scope>GENOME REANNOTATION</scope>
    <source>
        <strain evidence="3">ATCC 10895 / CBS 109.51 / FGSC 9923 / NRRL Y-1056</strain>
    </source>
</reference>
<organism evidence="2 3">
    <name type="scientific">Eremothecium gossypii (strain ATCC 10895 / CBS 109.51 / FGSC 9923 / NRRL Y-1056)</name>
    <name type="common">Yeast</name>
    <name type="synonym">Ashbya gossypii</name>
    <dbReference type="NCBI Taxonomy" id="284811"/>
    <lineage>
        <taxon>Eukaryota</taxon>
        <taxon>Fungi</taxon>
        <taxon>Dikarya</taxon>
        <taxon>Ascomycota</taxon>
        <taxon>Saccharomycotina</taxon>
        <taxon>Saccharomycetes</taxon>
        <taxon>Saccharomycetales</taxon>
        <taxon>Saccharomycetaceae</taxon>
        <taxon>Eremothecium</taxon>
    </lineage>
</organism>
<dbReference type="InterPro" id="IPR021917">
    <property type="entry name" value="Unchr_Zn-peptidase-like"/>
</dbReference>
<protein>
    <submittedName>
        <fullName evidence="2">ADL238Wp</fullName>
    </submittedName>
</protein>
<dbReference type="HOGENOM" id="CLU_009601_2_1_1"/>
<dbReference type="SUPFAM" id="SSF51101">
    <property type="entry name" value="Mannose-binding lectins"/>
    <property type="match status" value="1"/>
</dbReference>
<dbReference type="OMA" id="MFRNNFG"/>
<evidence type="ECO:0000313" key="3">
    <source>
        <dbReference type="Proteomes" id="UP000000591"/>
    </source>
</evidence>
<dbReference type="SUPFAM" id="SSF55486">
    <property type="entry name" value="Metalloproteases ('zincins'), catalytic domain"/>
    <property type="match status" value="1"/>
</dbReference>
<dbReference type="FunCoup" id="Q75B15">
    <property type="interactions" value="63"/>
</dbReference>